<gene>
    <name evidence="1" type="ordered locus">VIT_05s0062g00730</name>
</gene>
<accession>F6I4G0</accession>
<evidence type="ECO:0000313" key="1">
    <source>
        <dbReference type="EMBL" id="CCB61797.1"/>
    </source>
</evidence>
<name>F6I4G0_VITVI</name>
<keyword evidence="2" id="KW-1185">Reference proteome</keyword>
<sequence>MAKIISVVQIGYCFTIIDKKMFLR</sequence>
<dbReference type="EMBL" id="FN596745">
    <property type="protein sequence ID" value="CCB61797.1"/>
    <property type="molecule type" value="Genomic_DNA"/>
</dbReference>
<dbReference type="PaxDb" id="29760-VIT_05s0062g00730.t01"/>
<organism evidence="1 2">
    <name type="scientific">Vitis vinifera</name>
    <name type="common">Grape</name>
    <dbReference type="NCBI Taxonomy" id="29760"/>
    <lineage>
        <taxon>Eukaryota</taxon>
        <taxon>Viridiplantae</taxon>
        <taxon>Streptophyta</taxon>
        <taxon>Embryophyta</taxon>
        <taxon>Tracheophyta</taxon>
        <taxon>Spermatophyta</taxon>
        <taxon>Magnoliopsida</taxon>
        <taxon>eudicotyledons</taxon>
        <taxon>Gunneridae</taxon>
        <taxon>Pentapetalae</taxon>
        <taxon>rosids</taxon>
        <taxon>Vitales</taxon>
        <taxon>Vitaceae</taxon>
        <taxon>Viteae</taxon>
        <taxon>Vitis</taxon>
    </lineage>
</organism>
<protein>
    <submittedName>
        <fullName evidence="1">Uncharacterized protein</fullName>
    </submittedName>
</protein>
<dbReference type="AlphaFoldDB" id="F6I4G0"/>
<proteinExistence type="predicted"/>
<evidence type="ECO:0000313" key="2">
    <source>
        <dbReference type="Proteomes" id="UP000009183"/>
    </source>
</evidence>
<dbReference type="InParanoid" id="F6I4G0"/>
<dbReference type="Proteomes" id="UP000009183">
    <property type="component" value="Chromosome 5"/>
</dbReference>
<reference evidence="2" key="1">
    <citation type="journal article" date="2007" name="Nature">
        <title>The grapevine genome sequence suggests ancestral hexaploidization in major angiosperm phyla.</title>
        <authorList>
            <consortium name="The French-Italian Public Consortium for Grapevine Genome Characterization."/>
            <person name="Jaillon O."/>
            <person name="Aury J.-M."/>
            <person name="Noel B."/>
            <person name="Policriti A."/>
            <person name="Clepet C."/>
            <person name="Casagrande A."/>
            <person name="Choisne N."/>
            <person name="Aubourg S."/>
            <person name="Vitulo N."/>
            <person name="Jubin C."/>
            <person name="Vezzi A."/>
            <person name="Legeai F."/>
            <person name="Hugueney P."/>
            <person name="Dasilva C."/>
            <person name="Horner D."/>
            <person name="Mica E."/>
            <person name="Jublot D."/>
            <person name="Poulain J."/>
            <person name="Bruyere C."/>
            <person name="Billault A."/>
            <person name="Segurens B."/>
            <person name="Gouyvenoux M."/>
            <person name="Ugarte E."/>
            <person name="Cattonaro F."/>
            <person name="Anthouard V."/>
            <person name="Vico V."/>
            <person name="Del Fabbro C."/>
            <person name="Alaux M."/>
            <person name="Di Gaspero G."/>
            <person name="Dumas V."/>
            <person name="Felice N."/>
            <person name="Paillard S."/>
            <person name="Juman I."/>
            <person name="Moroldo M."/>
            <person name="Scalabrin S."/>
            <person name="Canaguier A."/>
            <person name="Le Clainche I."/>
            <person name="Malacrida G."/>
            <person name="Durand E."/>
            <person name="Pesole G."/>
            <person name="Laucou V."/>
            <person name="Chatelet P."/>
            <person name="Merdinoglu D."/>
            <person name="Delledonne M."/>
            <person name="Pezzotti M."/>
            <person name="Lecharny A."/>
            <person name="Scarpelli C."/>
            <person name="Artiguenave F."/>
            <person name="Pe M.E."/>
            <person name="Valle G."/>
            <person name="Morgante M."/>
            <person name="Caboche M."/>
            <person name="Adam-Blondon A.-F."/>
            <person name="Weissenbach J."/>
            <person name="Quetier F."/>
            <person name="Wincker P."/>
        </authorList>
    </citation>
    <scope>NUCLEOTIDE SEQUENCE [LARGE SCALE GENOMIC DNA]</scope>
    <source>
        <strain evidence="2">cv. Pinot noir / PN40024</strain>
    </source>
</reference>
<dbReference type="HOGENOM" id="CLU_3421760_0_0_1"/>